<reference evidence="2" key="1">
    <citation type="submission" date="2024-07" db="EMBL/GenBank/DDBJ databases">
        <title>Two chromosome-level genome assemblies of Korean endemic species Abeliophyllum distichum and Forsythia ovata (Oleaceae).</title>
        <authorList>
            <person name="Jang H."/>
        </authorList>
    </citation>
    <scope>NUCLEOTIDE SEQUENCE [LARGE SCALE GENOMIC DNA]</scope>
</reference>
<sequence length="124" mass="13822">MTPVDKAQYQLLSYIGRASSSPHKGQTSSLKYDSSWAKPNINSLLILEGHRHPIQGPGLFIKVWHQLGKAQYQFSSCIGRASSSPHKVQASLLRNGTSWAKPNIKPLLILEGSRYLYTRASPLY</sequence>
<name>A0ABD1S9H9_9LAMI</name>
<dbReference type="Proteomes" id="UP001604336">
    <property type="component" value="Unassembled WGS sequence"/>
</dbReference>
<keyword evidence="2" id="KW-1185">Reference proteome</keyword>
<protein>
    <submittedName>
        <fullName evidence="1">Uncharacterized protein</fullName>
    </submittedName>
</protein>
<gene>
    <name evidence="1" type="ORF">Adt_22871</name>
</gene>
<dbReference type="EMBL" id="JBFOLK010000007">
    <property type="protein sequence ID" value="KAL2497321.1"/>
    <property type="molecule type" value="Genomic_DNA"/>
</dbReference>
<dbReference type="AlphaFoldDB" id="A0ABD1S9H9"/>
<organism evidence="1 2">
    <name type="scientific">Abeliophyllum distichum</name>
    <dbReference type="NCBI Taxonomy" id="126358"/>
    <lineage>
        <taxon>Eukaryota</taxon>
        <taxon>Viridiplantae</taxon>
        <taxon>Streptophyta</taxon>
        <taxon>Embryophyta</taxon>
        <taxon>Tracheophyta</taxon>
        <taxon>Spermatophyta</taxon>
        <taxon>Magnoliopsida</taxon>
        <taxon>eudicotyledons</taxon>
        <taxon>Gunneridae</taxon>
        <taxon>Pentapetalae</taxon>
        <taxon>asterids</taxon>
        <taxon>lamiids</taxon>
        <taxon>Lamiales</taxon>
        <taxon>Oleaceae</taxon>
        <taxon>Forsythieae</taxon>
        <taxon>Abeliophyllum</taxon>
    </lineage>
</organism>
<proteinExistence type="predicted"/>
<evidence type="ECO:0000313" key="1">
    <source>
        <dbReference type="EMBL" id="KAL2497321.1"/>
    </source>
</evidence>
<comment type="caution">
    <text evidence="1">The sequence shown here is derived from an EMBL/GenBank/DDBJ whole genome shotgun (WGS) entry which is preliminary data.</text>
</comment>
<evidence type="ECO:0000313" key="2">
    <source>
        <dbReference type="Proteomes" id="UP001604336"/>
    </source>
</evidence>
<accession>A0ABD1S9H9</accession>